<dbReference type="PANTHER" id="PTHR19944">
    <property type="entry name" value="MHC CLASS II-RELATED"/>
    <property type="match status" value="1"/>
</dbReference>
<dbReference type="GO" id="GO:0042613">
    <property type="term" value="C:MHC class II protein complex"/>
    <property type="evidence" value="ECO:0007669"/>
    <property type="project" value="UniProtKB-KW"/>
</dbReference>
<evidence type="ECO:0000256" key="2">
    <source>
        <dbReference type="ARBA" id="ARBA00007394"/>
    </source>
</evidence>
<feature type="signal peptide" evidence="14">
    <location>
        <begin position="1"/>
        <end position="19"/>
    </location>
</feature>
<feature type="transmembrane region" description="Helical" evidence="13">
    <location>
        <begin position="208"/>
        <end position="231"/>
    </location>
</feature>
<evidence type="ECO:0000256" key="13">
    <source>
        <dbReference type="SAM" id="Phobius"/>
    </source>
</evidence>
<dbReference type="PANTHER" id="PTHR19944:SF86">
    <property type="entry name" value="HLA CLASS II HISTOCOMPATIBILITY ANTIGEN, DR ALPHA CHAIN"/>
    <property type="match status" value="1"/>
</dbReference>
<comment type="subcellular location">
    <subcellularLocation>
        <location evidence="1">Membrane</location>
        <topology evidence="1">Single-pass type I membrane protein</topology>
    </subcellularLocation>
</comment>
<evidence type="ECO:0000256" key="5">
    <source>
        <dbReference type="ARBA" id="ARBA00022859"/>
    </source>
</evidence>
<evidence type="ECO:0000256" key="11">
    <source>
        <dbReference type="ARBA" id="ARBA00023182"/>
    </source>
</evidence>
<keyword evidence="9" id="KW-1015">Disulfide bond</keyword>
<dbReference type="SMART" id="SM00407">
    <property type="entry name" value="IGc1"/>
    <property type="match status" value="1"/>
</dbReference>
<dbReference type="GO" id="GO:0002250">
    <property type="term" value="P:adaptive immune response"/>
    <property type="evidence" value="ECO:0007669"/>
    <property type="project" value="UniProtKB-KW"/>
</dbReference>
<dbReference type="Gene3D" id="3.10.320.10">
    <property type="entry name" value="Class II Histocompatibility Antigen, M Beta Chain, Chain B, domain 1"/>
    <property type="match status" value="1"/>
</dbReference>
<dbReference type="InterPro" id="IPR001003">
    <property type="entry name" value="MHC_II_a_N"/>
</dbReference>
<dbReference type="Gene3D" id="2.60.40.10">
    <property type="entry name" value="Immunoglobulins"/>
    <property type="match status" value="1"/>
</dbReference>
<evidence type="ECO:0000256" key="9">
    <source>
        <dbReference type="ARBA" id="ARBA00023157"/>
    </source>
</evidence>
<protein>
    <recommendedName>
        <fullName evidence="15">Ig-like domain-containing protein</fullName>
    </recommendedName>
</protein>
<keyword evidence="12" id="KW-0393">Immunoglobulin domain</keyword>
<feature type="domain" description="Ig-like" evidence="15">
    <location>
        <begin position="100"/>
        <end position="200"/>
    </location>
</feature>
<dbReference type="SMART" id="SM00920">
    <property type="entry name" value="MHC_II_alpha"/>
    <property type="match status" value="1"/>
</dbReference>
<evidence type="ECO:0000256" key="8">
    <source>
        <dbReference type="ARBA" id="ARBA00023136"/>
    </source>
</evidence>
<dbReference type="Pfam" id="PF00993">
    <property type="entry name" value="MHC_II_alpha"/>
    <property type="match status" value="1"/>
</dbReference>
<reference evidence="16" key="1">
    <citation type="submission" date="2023-08" db="EMBL/GenBank/DDBJ databases">
        <title>Chromosome-level Genome Assembly of mud carp (Cirrhinus molitorella).</title>
        <authorList>
            <person name="Liu H."/>
        </authorList>
    </citation>
    <scope>NUCLEOTIDE SEQUENCE</scope>
    <source>
        <strain evidence="16">Prfri</strain>
        <tissue evidence="16">Muscle</tissue>
    </source>
</reference>
<keyword evidence="6 13" id="KW-1133">Transmembrane helix</keyword>
<sequence length="237" mass="26473">MRKMELYVFMFMLAALVSSENKVVHEDFYLMGCSDTEKEHMYGMDGEELYHSDFIKAVGVDTLPDFADPMTFPEFYQQGLSEMQVCKGNLDIAIKAYKNPQEKMDKPQTSIYAEDDVQLTVENILICHVTGFFPPPVKVSWTKNNEALKEDSLSQYRPNDDGTYNIFSSLPFTPQEGDIYSCTVNHVALDQPQTKTWEVDVDVPGVGPAVFCGVGLSLGLLGVAAGTFFLIKGNNCN</sequence>
<evidence type="ECO:0000256" key="10">
    <source>
        <dbReference type="ARBA" id="ARBA00023180"/>
    </source>
</evidence>
<keyword evidence="3 13" id="KW-0812">Transmembrane</keyword>
<dbReference type="GO" id="GO:0002504">
    <property type="term" value="P:antigen processing and presentation of peptide or polysaccharide antigen via MHC class II"/>
    <property type="evidence" value="ECO:0007669"/>
    <property type="project" value="UniProtKB-KW"/>
</dbReference>
<comment type="similarity">
    <text evidence="2">Belongs to the MHC class II family.</text>
</comment>
<dbReference type="PROSITE" id="PS50835">
    <property type="entry name" value="IG_LIKE"/>
    <property type="match status" value="1"/>
</dbReference>
<accession>A0AA88PPI7</accession>
<proteinExistence type="inferred from homology"/>
<dbReference type="Pfam" id="PF07654">
    <property type="entry name" value="C1-set"/>
    <property type="match status" value="1"/>
</dbReference>
<evidence type="ECO:0000256" key="6">
    <source>
        <dbReference type="ARBA" id="ARBA00022989"/>
    </source>
</evidence>
<dbReference type="Proteomes" id="UP001187343">
    <property type="component" value="Unassembled WGS sequence"/>
</dbReference>
<evidence type="ECO:0000256" key="1">
    <source>
        <dbReference type="ARBA" id="ARBA00004479"/>
    </source>
</evidence>
<keyword evidence="7" id="KW-1064">Adaptive immunity</keyword>
<dbReference type="PROSITE" id="PS00290">
    <property type="entry name" value="IG_MHC"/>
    <property type="match status" value="1"/>
</dbReference>
<keyword evidence="11" id="KW-0491">MHC II</keyword>
<evidence type="ECO:0000256" key="12">
    <source>
        <dbReference type="ARBA" id="ARBA00023319"/>
    </source>
</evidence>
<evidence type="ECO:0000256" key="14">
    <source>
        <dbReference type="SAM" id="SignalP"/>
    </source>
</evidence>
<feature type="chain" id="PRO_5041687684" description="Ig-like domain-containing protein" evidence="14">
    <location>
        <begin position="20"/>
        <end position="237"/>
    </location>
</feature>
<keyword evidence="4 14" id="KW-0732">Signal</keyword>
<evidence type="ECO:0000256" key="4">
    <source>
        <dbReference type="ARBA" id="ARBA00022729"/>
    </source>
</evidence>
<name>A0AA88PPI7_9TELE</name>
<evidence type="ECO:0000313" key="17">
    <source>
        <dbReference type="Proteomes" id="UP001187343"/>
    </source>
</evidence>
<dbReference type="InterPro" id="IPR003006">
    <property type="entry name" value="Ig/MHC_CS"/>
</dbReference>
<evidence type="ECO:0000313" key="16">
    <source>
        <dbReference type="EMBL" id="KAK2898865.1"/>
    </source>
</evidence>
<evidence type="ECO:0000256" key="7">
    <source>
        <dbReference type="ARBA" id="ARBA00023130"/>
    </source>
</evidence>
<dbReference type="InterPro" id="IPR011162">
    <property type="entry name" value="MHC_I/II-like_Ag-recog"/>
</dbReference>
<keyword evidence="10" id="KW-0325">Glycoprotein</keyword>
<dbReference type="InterPro" id="IPR050160">
    <property type="entry name" value="MHC/Immunoglobulin"/>
</dbReference>
<dbReference type="InterPro" id="IPR036179">
    <property type="entry name" value="Ig-like_dom_sf"/>
</dbReference>
<dbReference type="EMBL" id="JAUYZG010000009">
    <property type="protein sequence ID" value="KAK2898865.1"/>
    <property type="molecule type" value="Genomic_DNA"/>
</dbReference>
<organism evidence="16 17">
    <name type="scientific">Cirrhinus molitorella</name>
    <name type="common">mud carp</name>
    <dbReference type="NCBI Taxonomy" id="172907"/>
    <lineage>
        <taxon>Eukaryota</taxon>
        <taxon>Metazoa</taxon>
        <taxon>Chordata</taxon>
        <taxon>Craniata</taxon>
        <taxon>Vertebrata</taxon>
        <taxon>Euteleostomi</taxon>
        <taxon>Actinopterygii</taxon>
        <taxon>Neopterygii</taxon>
        <taxon>Teleostei</taxon>
        <taxon>Ostariophysi</taxon>
        <taxon>Cypriniformes</taxon>
        <taxon>Cyprinidae</taxon>
        <taxon>Labeoninae</taxon>
        <taxon>Labeonini</taxon>
        <taxon>Cirrhinus</taxon>
    </lineage>
</organism>
<keyword evidence="8 13" id="KW-0472">Membrane</keyword>
<dbReference type="InterPro" id="IPR014745">
    <property type="entry name" value="MHC_II_a/b_N"/>
</dbReference>
<dbReference type="InterPro" id="IPR013783">
    <property type="entry name" value="Ig-like_fold"/>
</dbReference>
<gene>
    <name evidence="16" type="ORF">Q8A67_010283</name>
</gene>
<dbReference type="InterPro" id="IPR003597">
    <property type="entry name" value="Ig_C1-set"/>
</dbReference>
<comment type="caution">
    <text evidence="16">The sequence shown here is derived from an EMBL/GenBank/DDBJ whole genome shotgun (WGS) entry which is preliminary data.</text>
</comment>
<dbReference type="InterPro" id="IPR007110">
    <property type="entry name" value="Ig-like_dom"/>
</dbReference>
<evidence type="ECO:0000256" key="3">
    <source>
        <dbReference type="ARBA" id="ARBA00022692"/>
    </source>
</evidence>
<dbReference type="SUPFAM" id="SSF48726">
    <property type="entry name" value="Immunoglobulin"/>
    <property type="match status" value="1"/>
</dbReference>
<keyword evidence="5" id="KW-0391">Immunity</keyword>
<dbReference type="SUPFAM" id="SSF54452">
    <property type="entry name" value="MHC antigen-recognition domain"/>
    <property type="match status" value="1"/>
</dbReference>
<keyword evidence="17" id="KW-1185">Reference proteome</keyword>
<evidence type="ECO:0000259" key="15">
    <source>
        <dbReference type="PROSITE" id="PS50835"/>
    </source>
</evidence>
<dbReference type="AlphaFoldDB" id="A0AA88PPI7"/>